<evidence type="ECO:0000256" key="6">
    <source>
        <dbReference type="PROSITE-ProRule" id="PRU00175"/>
    </source>
</evidence>
<dbReference type="GO" id="GO:0008270">
    <property type="term" value="F:zinc ion binding"/>
    <property type="evidence" value="ECO:0007669"/>
    <property type="project" value="UniProtKB-KW"/>
</dbReference>
<evidence type="ECO:0000256" key="4">
    <source>
        <dbReference type="ARBA" id="ARBA00022786"/>
    </source>
</evidence>
<dbReference type="InterPro" id="IPR000253">
    <property type="entry name" value="FHA_dom"/>
</dbReference>
<protein>
    <recommendedName>
        <fullName evidence="12">SMAD/FHA domain-containing protein</fullName>
    </recommendedName>
</protein>
<dbReference type="EMBL" id="HE797385">
    <property type="protein sequence ID" value="CCM06547.1"/>
    <property type="molecule type" value="Genomic_DNA"/>
</dbReference>
<dbReference type="FunFam" id="2.60.200.20:FF:000044">
    <property type="entry name" value="Chromosome 8, whole genome shotgun sequence"/>
    <property type="match status" value="1"/>
</dbReference>
<evidence type="ECO:0000259" key="8">
    <source>
        <dbReference type="PROSITE" id="PS50006"/>
    </source>
</evidence>
<dbReference type="SMART" id="SM00240">
    <property type="entry name" value="FHA"/>
    <property type="match status" value="1"/>
</dbReference>
<keyword evidence="11" id="KW-1185">Reference proteome</keyword>
<reference evidence="10 11" key="1">
    <citation type="journal article" date="2012" name="Appl. Environ. Microbiol.">
        <title>Short-read sequencing for genomic analysis of the brown rot fungus Fibroporia radiculosa.</title>
        <authorList>
            <person name="Tang J.D."/>
            <person name="Perkins A.D."/>
            <person name="Sonstegard T.S."/>
            <person name="Schroeder S.G."/>
            <person name="Burgess S.C."/>
            <person name="Diehl S.V."/>
        </authorList>
    </citation>
    <scope>NUCLEOTIDE SEQUENCE [LARGE SCALE GENOMIC DNA]</scope>
    <source>
        <strain evidence="10 11">TFFH 294</strain>
    </source>
</reference>
<feature type="compositionally biased region" description="Polar residues" evidence="7">
    <location>
        <begin position="69"/>
        <end position="82"/>
    </location>
</feature>
<organism evidence="10 11">
    <name type="scientific">Fibroporia radiculosa</name>
    <dbReference type="NCBI Taxonomy" id="599839"/>
    <lineage>
        <taxon>Eukaryota</taxon>
        <taxon>Fungi</taxon>
        <taxon>Dikarya</taxon>
        <taxon>Basidiomycota</taxon>
        <taxon>Agaricomycotina</taxon>
        <taxon>Agaricomycetes</taxon>
        <taxon>Polyporales</taxon>
        <taxon>Fibroporiaceae</taxon>
        <taxon>Fibroporia</taxon>
    </lineage>
</organism>
<dbReference type="HOGENOM" id="CLU_026302_1_1_1"/>
<dbReference type="Gene3D" id="2.60.200.20">
    <property type="match status" value="1"/>
</dbReference>
<dbReference type="InterPro" id="IPR008984">
    <property type="entry name" value="SMAD_FHA_dom_sf"/>
</dbReference>
<dbReference type="STRING" id="599839.J4I3D5"/>
<dbReference type="GO" id="GO:0005829">
    <property type="term" value="C:cytosol"/>
    <property type="evidence" value="ECO:0007669"/>
    <property type="project" value="TreeGrafter"/>
</dbReference>
<dbReference type="PROSITE" id="PS50089">
    <property type="entry name" value="ZF_RING_2"/>
    <property type="match status" value="1"/>
</dbReference>
<dbReference type="Pfam" id="PF17123">
    <property type="entry name" value="zf-RING_11"/>
    <property type="match status" value="1"/>
</dbReference>
<gene>
    <name evidence="10" type="ORF">FIBRA_08821</name>
</gene>
<feature type="domain" description="FHA" evidence="8">
    <location>
        <begin position="159"/>
        <end position="223"/>
    </location>
</feature>
<feature type="region of interest" description="Disordered" evidence="7">
    <location>
        <begin position="485"/>
        <end position="543"/>
    </location>
</feature>
<evidence type="ECO:0000259" key="9">
    <source>
        <dbReference type="PROSITE" id="PS50089"/>
    </source>
</evidence>
<accession>J4I3D5</accession>
<dbReference type="Gene3D" id="3.30.40.10">
    <property type="entry name" value="Zinc/RING finger domain, C3HC4 (zinc finger)"/>
    <property type="match status" value="1"/>
</dbReference>
<keyword evidence="2" id="KW-0479">Metal-binding</keyword>
<dbReference type="OrthoDB" id="687730at2759"/>
<dbReference type="GO" id="GO:0061630">
    <property type="term" value="F:ubiquitin protein ligase activity"/>
    <property type="evidence" value="ECO:0007669"/>
    <property type="project" value="TreeGrafter"/>
</dbReference>
<name>J4I3D5_9APHY</name>
<evidence type="ECO:0000313" key="10">
    <source>
        <dbReference type="EMBL" id="CCM06547.1"/>
    </source>
</evidence>
<dbReference type="RefSeq" id="XP_012185830.1">
    <property type="nucleotide sequence ID" value="XM_012330440.1"/>
</dbReference>
<evidence type="ECO:0000256" key="2">
    <source>
        <dbReference type="ARBA" id="ARBA00022723"/>
    </source>
</evidence>
<keyword evidence="5" id="KW-0862">Zinc</keyword>
<dbReference type="AlphaFoldDB" id="J4I3D5"/>
<evidence type="ECO:0000313" key="11">
    <source>
        <dbReference type="Proteomes" id="UP000006352"/>
    </source>
</evidence>
<dbReference type="Pfam" id="PF00498">
    <property type="entry name" value="FHA"/>
    <property type="match status" value="1"/>
</dbReference>
<dbReference type="PROSITE" id="PS50006">
    <property type="entry name" value="FHA_DOMAIN"/>
    <property type="match status" value="1"/>
</dbReference>
<feature type="region of interest" description="Disordered" evidence="7">
    <location>
        <begin position="384"/>
        <end position="445"/>
    </location>
</feature>
<dbReference type="GO" id="GO:0000151">
    <property type="term" value="C:ubiquitin ligase complex"/>
    <property type="evidence" value="ECO:0007669"/>
    <property type="project" value="TreeGrafter"/>
</dbReference>
<evidence type="ECO:0000256" key="5">
    <source>
        <dbReference type="ARBA" id="ARBA00022833"/>
    </source>
</evidence>
<keyword evidence="3 6" id="KW-0863">Zinc-finger</keyword>
<dbReference type="SMART" id="SM00184">
    <property type="entry name" value="RING"/>
    <property type="match status" value="1"/>
</dbReference>
<dbReference type="PANTHER" id="PTHR15067">
    <property type="entry name" value="E3 UBIQUITIN-PROTEIN LIGASE RNF8"/>
    <property type="match status" value="1"/>
</dbReference>
<dbReference type="GO" id="GO:0006511">
    <property type="term" value="P:ubiquitin-dependent protein catabolic process"/>
    <property type="evidence" value="ECO:0007669"/>
    <property type="project" value="TreeGrafter"/>
</dbReference>
<dbReference type="InterPro" id="IPR001841">
    <property type="entry name" value="Znf_RING"/>
</dbReference>
<evidence type="ECO:0000256" key="7">
    <source>
        <dbReference type="SAM" id="MobiDB-lite"/>
    </source>
</evidence>
<dbReference type="GO" id="GO:0016567">
    <property type="term" value="P:protein ubiquitination"/>
    <property type="evidence" value="ECO:0007669"/>
    <property type="project" value="TreeGrafter"/>
</dbReference>
<keyword evidence="1" id="KW-0808">Transferase</keyword>
<dbReference type="Proteomes" id="UP000006352">
    <property type="component" value="Unassembled WGS sequence"/>
</dbReference>
<dbReference type="GO" id="GO:0032153">
    <property type="term" value="C:cell division site"/>
    <property type="evidence" value="ECO:0007669"/>
    <property type="project" value="TreeGrafter"/>
</dbReference>
<proteinExistence type="predicted"/>
<evidence type="ECO:0008006" key="12">
    <source>
        <dbReference type="Google" id="ProtNLM"/>
    </source>
</evidence>
<evidence type="ECO:0000256" key="1">
    <source>
        <dbReference type="ARBA" id="ARBA00022679"/>
    </source>
</evidence>
<sequence length="543" mass="57926">MDPLTIGESPAARQSILGSFLRGRPRGTSQSHPSPPPLHESGANRESPPLVLPPSESTSGHRRRAAAPNLQTSISQSNSGPGLSQMLRRRRSAGTLANTTTPQVPVVAVARTAVAAPTSTAGTGALQSHRIRLVPHLASRSSLRFDPICRDVREGDPALRIGRFTDRSGLGLAAANALGSNKLAFKSKVVSRAHAEIWVESGGRFFIKDTKSSSGTFLNHVRLSPANTESRPSELRDGDLLQLGVDYQGGNEDIYKCVKIKIEMGREWQAQTNPFNANALKQLKAIAGAVTDRKTAPKSALPDCCICLFGVTINQALFIAPCSHAFHFKCIRPLLETHHPAFSCPLCRTFANLEEDVEVEIEGEVDTDSAADVSAAIASAVAVLPPSDRPNAGDSSSRERERERDRDRDQGAETEVEPDTGMSRLGSSLRGRRMPGVTTSTYLSPLDAPEVVEDIDEEMEDVFHLPPLPEGSPVVDWNERVPIRESSVSPVPVPVPAPGSAYADGSGEFSDGEEEGSGEGGSDGSTGNVGEAAHGKRKRRAVA</sequence>
<feature type="compositionally biased region" description="Low complexity" evidence="7">
    <location>
        <begin position="46"/>
        <end position="58"/>
    </location>
</feature>
<dbReference type="SUPFAM" id="SSF57850">
    <property type="entry name" value="RING/U-box"/>
    <property type="match status" value="1"/>
</dbReference>
<dbReference type="SUPFAM" id="SSF49879">
    <property type="entry name" value="SMAD/FHA domain"/>
    <property type="match status" value="1"/>
</dbReference>
<dbReference type="PANTHER" id="PTHR15067:SF7">
    <property type="entry name" value="E3 UBIQUITIN-PROTEIN LIGASE DMA1-RELATED"/>
    <property type="match status" value="1"/>
</dbReference>
<feature type="compositionally biased region" description="Basic and acidic residues" evidence="7">
    <location>
        <begin position="396"/>
        <end position="411"/>
    </location>
</feature>
<feature type="region of interest" description="Disordered" evidence="7">
    <location>
        <begin position="1"/>
        <end position="85"/>
    </location>
</feature>
<dbReference type="InParanoid" id="J4I3D5"/>
<evidence type="ECO:0000256" key="3">
    <source>
        <dbReference type="ARBA" id="ARBA00022771"/>
    </source>
</evidence>
<dbReference type="InterPro" id="IPR013083">
    <property type="entry name" value="Znf_RING/FYVE/PHD"/>
</dbReference>
<feature type="domain" description="RING-type" evidence="9">
    <location>
        <begin position="304"/>
        <end position="348"/>
    </location>
</feature>
<keyword evidence="4" id="KW-0833">Ubl conjugation pathway</keyword>
<dbReference type="GeneID" id="24101447"/>